<keyword evidence="2" id="KW-1185">Reference proteome</keyword>
<accession>A0A2P5HV25</accession>
<dbReference type="InParanoid" id="A0A2P5HV25"/>
<gene>
    <name evidence="1" type="ORF">DHEL01_v207504</name>
</gene>
<sequence length="385" mass="42641">MSTTTRVPIPKGCYLTIQSSSWACPESTIKTDSEDGFQPVQKVENHIAETSSSNLKLRPILTNLNGDNSWLVSFPIPDNERQPNGKAYFHIVSDPWLTGPAITLGYYAIHVSLPHSPAYKSGSEVEAIAYEIERLAQDAGHTSTAPTSRDSVIDLISIAQQGDDHKHEDTLRTFRRNIPVVAAPAPASAIRAMNHFETVVETLDIVADTPSFGSLHPGSSVLPAWLNIFRLKGASVINFATAFVWSHPDDDGTTKHEVIINPPHGIKVEEPSIQRFISLLGQDEHTTVLTLLHSLKSTFSRTGQSTFGVEGGLELERLMKPKYWINTGDAKLIYWGIVFWLLGTYDVFHTLDWGLQKEAEKNGGVQGRRPNYLETANGDWFVLEK</sequence>
<dbReference type="Proteomes" id="UP000094444">
    <property type="component" value="Unassembled WGS sequence"/>
</dbReference>
<protein>
    <submittedName>
        <fullName evidence="1">Uncharacterized protein</fullName>
    </submittedName>
</protein>
<dbReference type="EMBL" id="MAVT02000682">
    <property type="protein sequence ID" value="POS74110.1"/>
    <property type="molecule type" value="Genomic_DNA"/>
</dbReference>
<evidence type="ECO:0000313" key="2">
    <source>
        <dbReference type="Proteomes" id="UP000094444"/>
    </source>
</evidence>
<dbReference type="PANTHER" id="PTHR36142">
    <property type="entry name" value="METALLO-HYDROLASE/OXIDOREDUCTASE SUPERFAMILY PROTEIN"/>
    <property type="match status" value="1"/>
</dbReference>
<organism evidence="1 2">
    <name type="scientific">Diaporthe helianthi</name>
    <dbReference type="NCBI Taxonomy" id="158607"/>
    <lineage>
        <taxon>Eukaryota</taxon>
        <taxon>Fungi</taxon>
        <taxon>Dikarya</taxon>
        <taxon>Ascomycota</taxon>
        <taxon>Pezizomycotina</taxon>
        <taxon>Sordariomycetes</taxon>
        <taxon>Sordariomycetidae</taxon>
        <taxon>Diaporthales</taxon>
        <taxon>Diaporthaceae</taxon>
        <taxon>Diaporthe</taxon>
    </lineage>
</organism>
<evidence type="ECO:0000313" key="1">
    <source>
        <dbReference type="EMBL" id="POS74110.1"/>
    </source>
</evidence>
<dbReference type="OrthoDB" id="9971601at2759"/>
<proteinExistence type="predicted"/>
<reference evidence="1" key="1">
    <citation type="submission" date="2017-09" db="EMBL/GenBank/DDBJ databases">
        <title>Polyketide synthases of a Diaporthe helianthi virulent isolate.</title>
        <authorList>
            <person name="Baroncelli R."/>
        </authorList>
    </citation>
    <scope>NUCLEOTIDE SEQUENCE [LARGE SCALE GENOMIC DNA]</scope>
    <source>
        <strain evidence="1">7/96</strain>
    </source>
</reference>
<dbReference type="PANTHER" id="PTHR36142:SF2">
    <property type="entry name" value="METALLO-HYDROLASE_OXIDOREDUCTASE SUPERFAMILY PROTEIN"/>
    <property type="match status" value="1"/>
</dbReference>
<name>A0A2P5HV25_DIAHE</name>
<dbReference type="AlphaFoldDB" id="A0A2P5HV25"/>
<comment type="caution">
    <text evidence="1">The sequence shown here is derived from an EMBL/GenBank/DDBJ whole genome shotgun (WGS) entry which is preliminary data.</text>
</comment>